<evidence type="ECO:0000313" key="2">
    <source>
        <dbReference type="Proteomes" id="UP000254621"/>
    </source>
</evidence>
<proteinExistence type="predicted"/>
<dbReference type="EMBL" id="UHIV01000001">
    <property type="protein sequence ID" value="SUP52287.1"/>
    <property type="molecule type" value="Genomic_DNA"/>
</dbReference>
<dbReference type="Proteomes" id="UP000254621">
    <property type="component" value="Unassembled WGS sequence"/>
</dbReference>
<dbReference type="AlphaFoldDB" id="A0A380NWI9"/>
<organism evidence="1 2">
    <name type="scientific">Weissella viridescens</name>
    <name type="common">Lactobacillus viridescens</name>
    <dbReference type="NCBI Taxonomy" id="1629"/>
    <lineage>
        <taxon>Bacteria</taxon>
        <taxon>Bacillati</taxon>
        <taxon>Bacillota</taxon>
        <taxon>Bacilli</taxon>
        <taxon>Lactobacillales</taxon>
        <taxon>Lactobacillaceae</taxon>
        <taxon>Weissella</taxon>
    </lineage>
</organism>
<accession>A0A380NWI9</accession>
<sequence length="31" mass="3288">MTLFEGFGKIVTGTGDIINWAGTNCKKVANT</sequence>
<protein>
    <submittedName>
        <fullName evidence="1">Uncharacterized protein</fullName>
    </submittedName>
</protein>
<gene>
    <name evidence="1" type="ORF">NCTC13645_00166</name>
</gene>
<name>A0A380NWI9_WEIVI</name>
<reference evidence="1 2" key="1">
    <citation type="submission" date="2018-06" db="EMBL/GenBank/DDBJ databases">
        <authorList>
            <consortium name="Pathogen Informatics"/>
            <person name="Doyle S."/>
        </authorList>
    </citation>
    <scope>NUCLEOTIDE SEQUENCE [LARGE SCALE GENOMIC DNA]</scope>
    <source>
        <strain evidence="1 2">NCTC13645</strain>
    </source>
</reference>
<evidence type="ECO:0000313" key="1">
    <source>
        <dbReference type="EMBL" id="SUP52287.1"/>
    </source>
</evidence>